<name>A0ABS9QJP3_9HYPH</name>
<dbReference type="RefSeq" id="WP_239369023.1">
    <property type="nucleotide sequence ID" value="NZ_JAKREW010000027.1"/>
</dbReference>
<dbReference type="EMBL" id="JAKREW010000027">
    <property type="protein sequence ID" value="MCG7507664.1"/>
    <property type="molecule type" value="Genomic_DNA"/>
</dbReference>
<comment type="caution">
    <text evidence="1">The sequence shown here is derived from an EMBL/GenBank/DDBJ whole genome shotgun (WGS) entry which is preliminary data.</text>
</comment>
<gene>
    <name evidence="1" type="ORF">L4923_21745</name>
</gene>
<reference evidence="1 2" key="1">
    <citation type="submission" date="2022-02" db="EMBL/GenBank/DDBJ databases">
        <title>Draft genome sequence of Mezorhizobium retamae strain IRAMC:0171 isolated from Retama raetam nodules.</title>
        <authorList>
            <person name="Bengaied R."/>
            <person name="Sbissi I."/>
            <person name="Huber K."/>
            <person name="Ghodbane F."/>
            <person name="Nouioui I."/>
            <person name="Tarhouni M."/>
            <person name="Gtari M."/>
        </authorList>
    </citation>
    <scope>NUCLEOTIDE SEQUENCE [LARGE SCALE GENOMIC DNA]</scope>
    <source>
        <strain evidence="1 2">IRAMC:0171</strain>
    </source>
</reference>
<evidence type="ECO:0000313" key="2">
    <source>
        <dbReference type="Proteomes" id="UP001201701"/>
    </source>
</evidence>
<evidence type="ECO:0000313" key="1">
    <source>
        <dbReference type="EMBL" id="MCG7507664.1"/>
    </source>
</evidence>
<sequence>MAGEHGIRVLAQRLLCVLLVLFFWQYGLPAPAVVSDGLPRISVVQPDLKLGLPNKAPTLALESVRWIRAKFHASAFDAILPGADAPEAPALSSRVVQLASYDIGGQKPERPQVRDPPAAVS</sequence>
<dbReference type="Proteomes" id="UP001201701">
    <property type="component" value="Unassembled WGS sequence"/>
</dbReference>
<protein>
    <submittedName>
        <fullName evidence="1">Uncharacterized protein</fullName>
    </submittedName>
</protein>
<keyword evidence="2" id="KW-1185">Reference proteome</keyword>
<organism evidence="1 2">
    <name type="scientific">Mesorhizobium retamae</name>
    <dbReference type="NCBI Taxonomy" id="2912854"/>
    <lineage>
        <taxon>Bacteria</taxon>
        <taxon>Pseudomonadati</taxon>
        <taxon>Pseudomonadota</taxon>
        <taxon>Alphaproteobacteria</taxon>
        <taxon>Hyphomicrobiales</taxon>
        <taxon>Phyllobacteriaceae</taxon>
        <taxon>Mesorhizobium</taxon>
    </lineage>
</organism>
<accession>A0ABS9QJP3</accession>
<proteinExistence type="predicted"/>